<evidence type="ECO:0000256" key="1">
    <source>
        <dbReference type="ARBA" id="ARBA00006930"/>
    </source>
</evidence>
<evidence type="ECO:0000313" key="6">
    <source>
        <dbReference type="Proteomes" id="UP000553059"/>
    </source>
</evidence>
<comment type="caution">
    <text evidence="5">The sequence shown here is derived from an EMBL/GenBank/DDBJ whole genome shotgun (WGS) entry which is preliminary data.</text>
</comment>
<dbReference type="InterPro" id="IPR027417">
    <property type="entry name" value="P-loop_NTPase"/>
</dbReference>
<dbReference type="PANTHER" id="PTHR32114">
    <property type="entry name" value="ABC TRANSPORTER ABCH.3"/>
    <property type="match status" value="1"/>
</dbReference>
<dbReference type="EMBL" id="DUTF01000241">
    <property type="protein sequence ID" value="HHY27192.1"/>
    <property type="molecule type" value="Genomic_DNA"/>
</dbReference>
<dbReference type="PANTHER" id="PTHR32114:SF2">
    <property type="entry name" value="ABC TRANSPORTER ABCH.3"/>
    <property type="match status" value="1"/>
</dbReference>
<gene>
    <name evidence="5" type="ORF">GX523_10715</name>
</gene>
<dbReference type="Pfam" id="PF13476">
    <property type="entry name" value="AAA_23"/>
    <property type="match status" value="1"/>
</dbReference>
<evidence type="ECO:0000313" key="5">
    <source>
        <dbReference type="EMBL" id="HHY27192.1"/>
    </source>
</evidence>
<dbReference type="GO" id="GO:0006302">
    <property type="term" value="P:double-strand break repair"/>
    <property type="evidence" value="ECO:0007669"/>
    <property type="project" value="InterPro"/>
</dbReference>
<organism evidence="5 6">
    <name type="scientific">Desulfitobacterium dehalogenans</name>
    <dbReference type="NCBI Taxonomy" id="36854"/>
    <lineage>
        <taxon>Bacteria</taxon>
        <taxon>Bacillati</taxon>
        <taxon>Bacillota</taxon>
        <taxon>Clostridia</taxon>
        <taxon>Eubacteriales</taxon>
        <taxon>Desulfitobacteriaceae</taxon>
        <taxon>Desulfitobacterium</taxon>
    </lineage>
</organism>
<dbReference type="Proteomes" id="UP000553059">
    <property type="component" value="Unassembled WGS sequence"/>
</dbReference>
<name>A0A7C7D644_9FIRM</name>
<dbReference type="SUPFAM" id="SSF52540">
    <property type="entry name" value="P-loop containing nucleoside triphosphate hydrolases"/>
    <property type="match status" value="1"/>
</dbReference>
<sequence length="484" mass="53509">MIQNHIKPGRVLKALRLQNFQSHGNTHIEFAGQGCLTVITGPSDSGKSAIIRALKWLLYNSPRGDGFITVGKDICGVRAVYDDETVVARYRSRGSVNRYEVNSQAYEGFGTGVPLEIQQATGIRKLHIGDQDYLLNLSDQLAGPFLGNDSTPAPARAKVLGKLAGTEEMDHAGKEVGTDLFRAKREREGLEHYIDSTKDALEGYDWIPVREAQLIELDRLIKAVKKDQEKIARLKELHEQFVKLAEAVLGVKAEIDRLRPVAEGLAYVRCIELDSAEHGSLNLMNQSYIEAWSKISDANVIIHRLVNLDTAMAVVSATQDGLTLGTTLNAAKGEYLYAVGLKAGTQSRLKALAQNYESAMPYLLVAETEAVNVDSLDWLLSNYEYAYQGALALRRKVQSTARIEDAWEFIAVLPEKSEKVKLLRADLANIGSLSRVTLNYAEQAELAKKDAECLEAEYIQLMRELGKCPTCGGEICIEKLKEVI</sequence>
<protein>
    <recommendedName>
        <fullName evidence="3">Nuclease SbcCD subunit C</fullName>
    </recommendedName>
</protein>
<reference evidence="5 6" key="1">
    <citation type="journal article" date="2020" name="Biotechnol. Biofuels">
        <title>New insights from the biogas microbiome by comprehensive genome-resolved metagenomics of nearly 1600 species originating from multiple anaerobic digesters.</title>
        <authorList>
            <person name="Campanaro S."/>
            <person name="Treu L."/>
            <person name="Rodriguez-R L.M."/>
            <person name="Kovalovszki A."/>
            <person name="Ziels R.M."/>
            <person name="Maus I."/>
            <person name="Zhu X."/>
            <person name="Kougias P.G."/>
            <person name="Basile A."/>
            <person name="Luo G."/>
            <person name="Schluter A."/>
            <person name="Konstantinidis K.T."/>
            <person name="Angelidaki I."/>
        </authorList>
    </citation>
    <scope>NUCLEOTIDE SEQUENCE [LARGE SCALE GENOMIC DNA]</scope>
    <source>
        <strain evidence="5">AS05jafATM_4</strain>
    </source>
</reference>
<evidence type="ECO:0000256" key="2">
    <source>
        <dbReference type="ARBA" id="ARBA00011322"/>
    </source>
</evidence>
<dbReference type="InterPro" id="IPR038729">
    <property type="entry name" value="Rad50/SbcC_AAA"/>
</dbReference>
<feature type="domain" description="Rad50/SbcC-type AAA" evidence="4">
    <location>
        <begin position="15"/>
        <end position="89"/>
    </location>
</feature>
<accession>A0A7C7D644</accession>
<comment type="similarity">
    <text evidence="1">Belongs to the SMC family. SbcC subfamily.</text>
</comment>
<dbReference type="GO" id="GO:0016887">
    <property type="term" value="F:ATP hydrolysis activity"/>
    <property type="evidence" value="ECO:0007669"/>
    <property type="project" value="InterPro"/>
</dbReference>
<evidence type="ECO:0000256" key="3">
    <source>
        <dbReference type="ARBA" id="ARBA00013368"/>
    </source>
</evidence>
<comment type="subunit">
    <text evidence="2">Heterodimer of SbcC and SbcD.</text>
</comment>
<dbReference type="AlphaFoldDB" id="A0A7C7D644"/>
<proteinExistence type="inferred from homology"/>
<dbReference type="Gene3D" id="3.40.50.300">
    <property type="entry name" value="P-loop containing nucleotide triphosphate hydrolases"/>
    <property type="match status" value="1"/>
</dbReference>
<evidence type="ECO:0000259" key="4">
    <source>
        <dbReference type="Pfam" id="PF13476"/>
    </source>
</evidence>